<evidence type="ECO:0000256" key="1">
    <source>
        <dbReference type="ARBA" id="ARBA00004123"/>
    </source>
</evidence>
<dbReference type="PROSITE" id="PS00658">
    <property type="entry name" value="FORK_HEAD_2"/>
    <property type="match status" value="1"/>
</dbReference>
<feature type="compositionally biased region" description="Polar residues" evidence="7">
    <location>
        <begin position="263"/>
        <end position="275"/>
    </location>
</feature>
<dbReference type="CDD" id="cd00059">
    <property type="entry name" value="FH_FOX"/>
    <property type="match status" value="1"/>
</dbReference>
<keyword evidence="9" id="KW-1185">Reference proteome</keyword>
<keyword evidence="2" id="KW-0805">Transcription regulation</keyword>
<dbReference type="Gene3D" id="1.10.10.10">
    <property type="entry name" value="Winged helix-like DNA-binding domain superfamily/Winged helix DNA-binding domain"/>
    <property type="match status" value="1"/>
</dbReference>
<organism evidence="9 10">
    <name type="scientific">Temnothorax curvispinosus</name>
    <dbReference type="NCBI Taxonomy" id="300111"/>
    <lineage>
        <taxon>Eukaryota</taxon>
        <taxon>Metazoa</taxon>
        <taxon>Ecdysozoa</taxon>
        <taxon>Arthropoda</taxon>
        <taxon>Hexapoda</taxon>
        <taxon>Insecta</taxon>
        <taxon>Pterygota</taxon>
        <taxon>Neoptera</taxon>
        <taxon>Endopterygota</taxon>
        <taxon>Hymenoptera</taxon>
        <taxon>Apocrita</taxon>
        <taxon>Aculeata</taxon>
        <taxon>Formicoidea</taxon>
        <taxon>Formicidae</taxon>
        <taxon>Myrmicinae</taxon>
        <taxon>Temnothorax</taxon>
    </lineage>
</organism>
<keyword evidence="5 6" id="KW-0539">Nucleus</keyword>
<feature type="compositionally biased region" description="Low complexity" evidence="7">
    <location>
        <begin position="130"/>
        <end position="145"/>
    </location>
</feature>
<evidence type="ECO:0000313" key="10">
    <source>
        <dbReference type="RefSeq" id="XP_024888684.1"/>
    </source>
</evidence>
<gene>
    <name evidence="10" type="primary">LOC112465388</name>
</gene>
<keyword evidence="4" id="KW-0804">Transcription</keyword>
<evidence type="ECO:0000256" key="3">
    <source>
        <dbReference type="ARBA" id="ARBA00023125"/>
    </source>
</evidence>
<feature type="region of interest" description="Disordered" evidence="7">
    <location>
        <begin position="250"/>
        <end position="322"/>
    </location>
</feature>
<evidence type="ECO:0000256" key="6">
    <source>
        <dbReference type="PROSITE-ProRule" id="PRU00089"/>
    </source>
</evidence>
<evidence type="ECO:0000259" key="8">
    <source>
        <dbReference type="PROSITE" id="PS50039"/>
    </source>
</evidence>
<feature type="domain" description="Fork-head" evidence="8">
    <location>
        <begin position="320"/>
        <end position="392"/>
    </location>
</feature>
<dbReference type="InterPro" id="IPR036388">
    <property type="entry name" value="WH-like_DNA-bd_sf"/>
</dbReference>
<dbReference type="RefSeq" id="XP_024888684.1">
    <property type="nucleotide sequence ID" value="XM_025032916.1"/>
</dbReference>
<dbReference type="GO" id="GO:0005634">
    <property type="term" value="C:nucleus"/>
    <property type="evidence" value="ECO:0007669"/>
    <property type="project" value="UniProtKB-SubCell"/>
</dbReference>
<dbReference type="PRINTS" id="PR00053">
    <property type="entry name" value="FORKHEAD"/>
</dbReference>
<dbReference type="InterPro" id="IPR001766">
    <property type="entry name" value="Fork_head_dom"/>
</dbReference>
<feature type="region of interest" description="Disordered" evidence="7">
    <location>
        <begin position="192"/>
        <end position="217"/>
    </location>
</feature>
<keyword evidence="3 6" id="KW-0238">DNA-binding</keyword>
<dbReference type="SUPFAM" id="SSF46785">
    <property type="entry name" value="Winged helix' DNA-binding domain"/>
    <property type="match status" value="1"/>
</dbReference>
<feature type="region of interest" description="Disordered" evidence="7">
    <location>
        <begin position="130"/>
        <end position="150"/>
    </location>
</feature>
<name>A0A6J1R110_9HYME</name>
<dbReference type="GO" id="GO:0003700">
    <property type="term" value="F:DNA-binding transcription factor activity"/>
    <property type="evidence" value="ECO:0007669"/>
    <property type="project" value="InterPro"/>
</dbReference>
<dbReference type="Proteomes" id="UP000504618">
    <property type="component" value="Unplaced"/>
</dbReference>
<evidence type="ECO:0000313" key="9">
    <source>
        <dbReference type="Proteomes" id="UP000504618"/>
    </source>
</evidence>
<dbReference type="GO" id="GO:0000987">
    <property type="term" value="F:cis-regulatory region sequence-specific DNA binding"/>
    <property type="evidence" value="ECO:0007669"/>
    <property type="project" value="TreeGrafter"/>
</dbReference>
<dbReference type="SMART" id="SM00339">
    <property type="entry name" value="FH"/>
    <property type="match status" value="1"/>
</dbReference>
<dbReference type="PROSITE" id="PS50039">
    <property type="entry name" value="FORK_HEAD_3"/>
    <property type="match status" value="1"/>
</dbReference>
<sequence length="581" mass="64113">MIGPSSGAAGEVTESQCCASSKRKIFDDLDVDGSKRKIFDELDIDSFCDEVRQTGRKHYLQELETPVELVATSNELIANAAALFSPMSAQEAIEESQVARLEVLLVDGTNCTWTTVSELEQQQNLDVLVTSSSSSSSSSSTSSGSAERHPAETYAVEEFNYQPAVSANYWEPVAAPVISEVISLANLNAQQSKGTTGNNQQQQQQQQQLQQQQQQFEDQENGNLSWLLDFKLDSFIEAADDRSAMGLGAATKNNYCGEKGNKNKPNGRSHGSNYVNDVRRGHGSHENSSVYRQDANQATYPTNGIDSRNFSSAPTNGPKKPPFTYTELIEHALRERGELTVSAIYQWISEHFPYYKSNDDRWKNSVRHNLSINPHFRKGSKAPHGAGHLWAIANRGDCRPRPFAVNGPTNTTPARQVAQNECDESRSNRIISEIMDEVEAATASITQPNSEEDTDGMLNSVTLEHSAEQILNGIRREVEVQYLVPMMVTNDSEASQQNQQATQAELQCTFKESDFLNPVSKEVVAEECGLVSEGYLVTDLNPNSLGLNVVDPEIIGSENLFGEELNFQFYELTSPSQLQSA</sequence>
<protein>
    <submittedName>
        <fullName evidence="10">Forkhead box protein P1-like isoform X1</fullName>
    </submittedName>
</protein>
<evidence type="ECO:0000256" key="2">
    <source>
        <dbReference type="ARBA" id="ARBA00023015"/>
    </source>
</evidence>
<comment type="subcellular location">
    <subcellularLocation>
        <location evidence="1 6">Nucleus</location>
    </subcellularLocation>
</comment>
<evidence type="ECO:0000256" key="7">
    <source>
        <dbReference type="SAM" id="MobiDB-lite"/>
    </source>
</evidence>
<accession>A0A6J1R110</accession>
<feature type="compositionally biased region" description="Polar residues" evidence="7">
    <location>
        <begin position="286"/>
        <end position="315"/>
    </location>
</feature>
<evidence type="ECO:0000256" key="4">
    <source>
        <dbReference type="ARBA" id="ARBA00023163"/>
    </source>
</evidence>
<dbReference type="PANTHER" id="PTHR13962">
    <property type="entry name" value="FORKHEAD BOX PROTEIN N3-LIKE PROTEIN-RELATED"/>
    <property type="match status" value="1"/>
</dbReference>
<dbReference type="Pfam" id="PF00250">
    <property type="entry name" value="Forkhead"/>
    <property type="match status" value="1"/>
</dbReference>
<feature type="compositionally biased region" description="Low complexity" evidence="7">
    <location>
        <begin position="200"/>
        <end position="215"/>
    </location>
</feature>
<evidence type="ECO:0000256" key="5">
    <source>
        <dbReference type="ARBA" id="ARBA00023242"/>
    </source>
</evidence>
<feature type="DNA-binding region" description="Fork-head" evidence="6">
    <location>
        <begin position="320"/>
        <end position="392"/>
    </location>
</feature>
<dbReference type="AlphaFoldDB" id="A0A6J1R110"/>
<dbReference type="InterPro" id="IPR036390">
    <property type="entry name" value="WH_DNA-bd_sf"/>
</dbReference>
<dbReference type="GeneID" id="112465388"/>
<dbReference type="InterPro" id="IPR047119">
    <property type="entry name" value="FOXN2/3-like"/>
</dbReference>
<dbReference type="InterPro" id="IPR030456">
    <property type="entry name" value="TF_fork_head_CS_2"/>
</dbReference>
<reference evidence="10" key="1">
    <citation type="submission" date="2025-08" db="UniProtKB">
        <authorList>
            <consortium name="RefSeq"/>
        </authorList>
    </citation>
    <scope>IDENTIFICATION</scope>
    <source>
        <tissue evidence="10">Whole body</tissue>
    </source>
</reference>
<dbReference type="OrthoDB" id="5954824at2759"/>
<dbReference type="PANTHER" id="PTHR13962:SF17">
    <property type="entry name" value="FORKHEAD BOX PROTEIN N4"/>
    <property type="match status" value="1"/>
</dbReference>
<proteinExistence type="predicted"/>